<dbReference type="GO" id="GO:0048592">
    <property type="term" value="P:eye morphogenesis"/>
    <property type="evidence" value="ECO:0007669"/>
    <property type="project" value="UniProtKB-ARBA"/>
</dbReference>
<feature type="disulfide bond" evidence="18">
    <location>
        <begin position="1614"/>
        <end position="1623"/>
    </location>
</feature>
<evidence type="ECO:0000256" key="16">
    <source>
        <dbReference type="ARBA" id="ARBA00023157"/>
    </source>
</evidence>
<feature type="disulfide bond" evidence="18">
    <location>
        <begin position="3327"/>
        <end position="3344"/>
    </location>
</feature>
<feature type="domain" description="EGF-like" evidence="21">
    <location>
        <begin position="3280"/>
        <end position="3317"/>
    </location>
</feature>
<dbReference type="FunFam" id="2.10.25.10:FF:000327">
    <property type="entry name" value="neurogenic locus notch homolog protein 4"/>
    <property type="match status" value="2"/>
</dbReference>
<feature type="disulfide bond" evidence="18">
    <location>
        <begin position="1201"/>
        <end position="1210"/>
    </location>
</feature>
<dbReference type="SUPFAM" id="SSF57196">
    <property type="entry name" value="EGF/Laminin"/>
    <property type="match status" value="20"/>
</dbReference>
<evidence type="ECO:0000256" key="6">
    <source>
        <dbReference type="ARBA" id="ARBA00022530"/>
    </source>
</evidence>
<feature type="domain" description="EGF-like" evidence="21">
    <location>
        <begin position="1213"/>
        <end position="1251"/>
    </location>
</feature>
<dbReference type="PANTHER" id="PTHR24033:SF234">
    <property type="entry name" value="SUSHI, NIDOGEN AND EGF LIKE DOMAINS 1"/>
    <property type="match status" value="1"/>
</dbReference>
<evidence type="ECO:0000313" key="23">
    <source>
        <dbReference type="Proteomes" id="UP000736164"/>
    </source>
</evidence>
<feature type="disulfide bond" evidence="18">
    <location>
        <begin position="1448"/>
        <end position="1457"/>
    </location>
</feature>
<dbReference type="FunFam" id="2.10.25.10:FF:000100">
    <property type="entry name" value="neurogenic locus notch homolog protein 3"/>
    <property type="match status" value="1"/>
</dbReference>
<feature type="disulfide bond" evidence="18">
    <location>
        <begin position="2803"/>
        <end position="2812"/>
    </location>
</feature>
<dbReference type="GO" id="GO:0060562">
    <property type="term" value="P:epithelial tube morphogenesis"/>
    <property type="evidence" value="ECO:0007669"/>
    <property type="project" value="UniProtKB-ARBA"/>
</dbReference>
<feature type="domain" description="EGF-like" evidence="21">
    <location>
        <begin position="385"/>
        <end position="423"/>
    </location>
</feature>
<dbReference type="FunFam" id="2.10.25.10:FF:000508">
    <property type="entry name" value="Eyes shut homolog"/>
    <property type="match status" value="1"/>
</dbReference>
<keyword evidence="13" id="KW-0106">Calcium</keyword>
<feature type="non-terminal residue" evidence="22">
    <location>
        <position position="1"/>
    </location>
</feature>
<dbReference type="FunFam" id="2.10.25.10:FF:000591">
    <property type="entry name" value="Protein eyes shut homolog"/>
    <property type="match status" value="1"/>
</dbReference>
<dbReference type="GO" id="GO:0048638">
    <property type="term" value="P:regulation of developmental growth"/>
    <property type="evidence" value="ECO:0007669"/>
    <property type="project" value="UniProtKB-ARBA"/>
</dbReference>
<dbReference type="FunFam" id="2.10.25.10:FF:000565">
    <property type="entry name" value="Predicted protein"/>
    <property type="match status" value="1"/>
</dbReference>
<feature type="disulfide bond" evidence="18">
    <location>
        <begin position="853"/>
        <end position="862"/>
    </location>
</feature>
<keyword evidence="23" id="KW-1185">Reference proteome</keyword>
<feature type="domain" description="EGF-like" evidence="21">
    <location>
        <begin position="1019"/>
        <end position="1055"/>
    </location>
</feature>
<dbReference type="GO" id="GO:0060218">
    <property type="term" value="P:hematopoietic stem cell differentiation"/>
    <property type="evidence" value="ECO:0007669"/>
    <property type="project" value="UniProtKB-ARBA"/>
</dbReference>
<dbReference type="GO" id="GO:1901222">
    <property type="term" value="P:regulation of non-canonical NF-kappaB signal transduction"/>
    <property type="evidence" value="ECO:0007669"/>
    <property type="project" value="UniProtKB-ARBA"/>
</dbReference>
<comment type="subcellular location">
    <subcellularLocation>
        <location evidence="1">Apical cell membrane</location>
        <topology evidence="1">Single-pass type I membrane protein</topology>
    </subcellularLocation>
    <subcellularLocation>
        <location evidence="2">Secreted</location>
        <location evidence="2">Extracellular space</location>
        <location evidence="2">Extracellular matrix</location>
    </subcellularLocation>
</comment>
<feature type="domain" description="EGF-like" evidence="21">
    <location>
        <begin position="595"/>
        <end position="631"/>
    </location>
</feature>
<dbReference type="CDD" id="cd00054">
    <property type="entry name" value="EGF_CA"/>
    <property type="match status" value="27"/>
</dbReference>
<dbReference type="PROSITE" id="PS01186">
    <property type="entry name" value="EGF_2"/>
    <property type="match status" value="31"/>
</dbReference>
<feature type="domain" description="EGF-like" evidence="21">
    <location>
        <begin position="1588"/>
        <end position="1624"/>
    </location>
</feature>
<dbReference type="InterPro" id="IPR001791">
    <property type="entry name" value="Laminin_G"/>
</dbReference>
<feature type="domain" description="EGF-like" evidence="21">
    <location>
        <begin position="347"/>
        <end position="383"/>
    </location>
</feature>
<feature type="disulfide bond" evidence="18">
    <location>
        <begin position="1163"/>
        <end position="1172"/>
    </location>
</feature>
<feature type="disulfide bond" evidence="18">
    <location>
        <begin position="496"/>
        <end position="505"/>
    </location>
</feature>
<feature type="domain" description="EGF-like" evidence="21">
    <location>
        <begin position="865"/>
        <end position="903"/>
    </location>
</feature>
<feature type="disulfide bond" evidence="18">
    <location>
        <begin position="2526"/>
        <end position="2535"/>
    </location>
</feature>
<feature type="disulfide bond" evidence="18">
    <location>
        <begin position="1358"/>
        <end position="1367"/>
    </location>
</feature>
<feature type="non-terminal residue" evidence="22">
    <location>
        <position position="3548"/>
    </location>
</feature>
<feature type="domain" description="EGF-like" evidence="21">
    <location>
        <begin position="1370"/>
        <end position="1406"/>
    </location>
</feature>
<feature type="disulfide bond" evidence="18">
    <location>
        <begin position="1494"/>
        <end position="1503"/>
    </location>
</feature>
<dbReference type="InterPro" id="IPR000742">
    <property type="entry name" value="EGF"/>
</dbReference>
<evidence type="ECO:0000256" key="11">
    <source>
        <dbReference type="ARBA" id="ARBA00022737"/>
    </source>
</evidence>
<dbReference type="SMART" id="SM00179">
    <property type="entry name" value="EGF_CA"/>
    <property type="match status" value="41"/>
</dbReference>
<feature type="domain" description="EGF-like" evidence="21">
    <location>
        <begin position="309"/>
        <end position="345"/>
    </location>
</feature>
<dbReference type="FunFam" id="2.10.25.10:FF:000143">
    <property type="entry name" value="Protein crumbs 1"/>
    <property type="match status" value="3"/>
</dbReference>
<dbReference type="InterPro" id="IPR009030">
    <property type="entry name" value="Growth_fac_rcpt_cys_sf"/>
</dbReference>
<dbReference type="GO" id="GO:0051240">
    <property type="term" value="P:positive regulation of multicellular organismal process"/>
    <property type="evidence" value="ECO:0007669"/>
    <property type="project" value="UniProtKB-ARBA"/>
</dbReference>
<feature type="domain" description="EGF-like" evidence="21">
    <location>
        <begin position="1253"/>
        <end position="1292"/>
    </location>
</feature>
<feature type="disulfide bond" evidence="18">
    <location>
        <begin position="1007"/>
        <end position="1016"/>
    </location>
</feature>
<feature type="disulfide bond" evidence="18">
    <location>
        <begin position="697"/>
        <end position="706"/>
    </location>
</feature>
<feature type="domain" description="EGF-like" evidence="21">
    <location>
        <begin position="671"/>
        <end position="707"/>
    </location>
</feature>
<dbReference type="InterPro" id="IPR013032">
    <property type="entry name" value="EGF-like_CS"/>
</dbReference>
<feature type="domain" description="Laminin G" evidence="20">
    <location>
        <begin position="3101"/>
        <end position="3284"/>
    </location>
</feature>
<feature type="domain" description="EGF-like" evidence="21">
    <location>
        <begin position="3015"/>
        <end position="3051"/>
    </location>
</feature>
<dbReference type="FunFam" id="2.10.25.10:FF:000173">
    <property type="entry name" value="Neurogenic locus notch protein 2"/>
    <property type="match status" value="1"/>
</dbReference>
<evidence type="ECO:0000256" key="13">
    <source>
        <dbReference type="ARBA" id="ARBA00022837"/>
    </source>
</evidence>
<sequence length="3548" mass="392226">MFSKPEKKRIRKLTFPRLVFLILSLINYSAFGQITCSRQMPTDWHLQPQNITIKWTLTENICSDDSECWNIKKKDGEKHMSNIELFNFPQICPLHLQLGDKLFVSLDSTLELYGIKIINVSKYEFESCSTTSYSEDQLLFMNDMKDDQEVNSKWLTPATHYFIAIHEDNPQLCKLGLRMNVTVKEQYCIGSRDAQLCSRNGVCLTRVWEKKYSCQCNKTYSGEFCEEYDACSENPCRSGATCLSHAVTSHQSKPYECICPFQFTGIHCSDVIGKCSPSSCHNGSCHIITPNSFQCVCDQGFTGPLCEQKKAPCDSQPCKNGGVCKNNKAEFICDCLPGFTGNICDTKLDECISAPCLNNGSCEDLANDYYCRCLRGFTGKNCEDIIDYCRLLSVNCLNEGLCLNIIGGYSCLCAPGWTGEFCEYVENACLIYPDRCTKGATCIDVSLPKTPPKYKCICQHGYTGEHCETEINECISNPCRHEGSCSDFVGHYKCTCPMGFSGHHCEVDINACAFLNTSCPLDYLCPCANGGRCFLKDAESYTCVCPSGWTGHDCLENIDECEEHWCQNGATCEDAINGYRCVCPRGFTGPFCESSIDYCLGSQCSNLSTCVVQQYSYTCRCMLGYEGQFCEMEINECNSSPCKNGASCVDLVGDFLCHCAVGFEGRTCSENVDDCWSRPCLNGGSCIDLINKYQCLCPFGFIGHFCEINVNECDSEPCQNGAVCLDDVSRYFCFCPEGFEGLNCEINFNECDYGFCTNNSTCTDLVGDYECACPPGFTDKNCSTDINECESEADPCRNGGTCYNLIGEYRCVCAPGFEGDDCSVEVNECISNPCDPGRSLRCEDLVNDCKCICQAGHIGQLCEIPISHCVEGLCHYGSMCEDVPVGFLCHCLPGKWLTGNFCEVNIDNCQEWPCGALSICRDALGSYECFCAPGFIGNNCEIEVDECRSDPCQNGGTCFDELDAFSCLCPAGIEGSSCEINTNECQSLPCLHNATCTDLINGYECSCLPGFTGAHCETDIDECASSPCKNGATCIDQPGNYFCQCVAPFKGQNCEFRPCEANNPCENGADCVEEMELDTFPLGFRCQCVTGFTGPRCEINVNECSSNPCLNGYCYDVVGGFYCLCNPGFAGVRCEQDIDDCVNHVCENNSTCLDLHLTYQCLCLPGWEGEFCQREMDECASYPCKNNASCTDLFNSYSCTCALGWKGEDCNDDVNECESSPCLNGATCIESALPGIFKCICPPFFTGDLCKQPYDPCDTHYNPCMHNSTCLTQINGTAICICHEGFEGIHCEIDTNECSSGPCQNQGHCLDGVSSYSCECKPGFSGSHCEEDINECASVPCKNKGTCQDLINRFRCDCTPGYFGSLCELDVNECEASPCLHEGSCINMPGGFQCVCLPGFSDTNEMRLFGLYVVNGKWCEVDVNECASDPCLNSGRCIDDVNRYQCLCASGFMGSNCETNIDECASDPCLHGSLFSLFFIFSCTDEINKYVCQCEPGWTSDRCEININECDSNPCFNGASCVDLVNKYACFCLDGYYGKLCEIDMDVCQDSPQTFSLCFNGGTCLDGPAANFTCRCPSGFSGDFCEVEINECFSAPCLHGAICQDLVDGYLCHCRPGWTGRHCENDINECQSGPCDQGMCIQKQPGHGYTCFCRPGFVNCEHNYNDCLIQSCPDEYYCVDGINNVTCIPAITSTHNVTGITQTTDWSPLINPTPVLLSSAHLEASLHNAYQTEDHKLEDHLFDIDMIYIGKPPQENQHISVLAECQSFSLCCDFFLMSTKLGPLEEGRLVGQIVAVGPRRGLRHQGLGAVKEDPNIVFLPPLHQTGLGDKQGRGGDSRDTLSGTARTGDDTLGTSQRTKSQDWIILGYLLEMFKRLKRHCLTGLLTDAWVLSDTLPYAADLNVSLAGQPQVLCSVPGESHHNHCLSFRWAFRWKFLGVVQLQSLKCSVLCLIVKSENISKLPKLNDLFCRRYHRPSSWSLAALHLLQCRSFLHSNYNPFSHHRVGKQHHVSCPVCNTHPHSRSILCAYTYHAQSINIHRTFIKFLLKLYQGKLYCDNNYRQALIDSTVISLSFLIQFSWPVVPILALILPMCFCSLKDVSDHLSFFSRSSFLRIIRKWHLSPLIESFRMVLCTCCLRSNCHSFHSLNSCRPKWFRIPQVCSDNTWGSGTECVPTSASSLVCSISEFHCAPLLFFQDTEPELCSDHISGFAPSPLCSFMPWHCVLLFSCCEPCLSELQIWICSFVPSLCLSGSQSHLCQISILYCVCLHYTLLVCPACSHTTRPAASQSQMRRVDVLLSQNQIIFTLIDEHTGAHYLTMLRLQSRYLKTGLKHDRQQPYYYCCSQEKRGRNLNTTIRVDDGGEYMVRIRQHQASCEVDVTVSGFETVRSLPSNYRPGLHIQKAGPLFLGGLPSSYWPYQGAEPLYNFTGCIEIIEINKLSGFYPSNAVSRSSVSTCRFPWHTETSTALKASQSPWTTAISKVPAFSLFPTPAPSPLASSCQEMLCQNGGTCRHVQLKSGATSFECECPLHFTGRFCEKDTAVFFPSFNGKSYMEIPSPLTLLKHGTDSDPPLSPDAENPVTLYITVKTNASQGTILYSREENFGDRFLHVFLNDGRPVVKFGCSGIHILTAWADQNISDDKLTPVTIQYQLPVGTNGGHCIIGVAVDNGPLILQKEYLHQRVSEVTFGPLFLGDIPSHSELHDGAGEVIGFRGCIRELQVNTKELCIVEEAVRGRNIENCNTPVCQHNPCRNRGTCVSDSENWFCKCPDLYSGKLCQFHACDRSPCSHGATCIPTSTQDAVCLCPYGRAGVLCDEAINITRARFSGTDEFGYTSYMAYSRIPNMDFYYEFQLKLTFANNGSAVKDNLILFTGQKGKGINGDDFLVLGVRNGQIVYKFNLGSGVTTILSEPLTLGQRVHVIRFGRFLKTGWLKVDEQRNKTGSSPGHLVGLNVFSKFFLGGYNEYTPELLPVGAQFQNGFQGCIFDLQVRTKRTAQFRAPGEPEVHPDTGRSVGQCESTACTLITCRNGGSCVDSGSTVYCRCPPGWKGALCTETVSACDPEHRPPPRCAQGSTCLPLPHGYACQCPLGTTGLYCEQGLTISDPFFSSDQSSWMSFPPFNIRHRTHLRLQFQPLSPDGIMFYTAQHLSPRAGDFLCVSLTHGYVQLRYHLGDKTITLQSMAQVDTTGKSWHSVHAGREGNYGYLVLDGAKVSRHSTPGMTALDTNTHFFVGGVSPSSAVSTSAVEDEPVGFTGCIREVVLNERDLPLTETGASGGAGVGDWDGTACGYKVCSNNGTCRLDRLQRFSCTCPPHWTGPQCTLSVFCADNQCQHGALCTPHAPSASYSCACPLGWAGKHCEKPISFRTAGFTGNSYVKYEDPDYETRNLKFTKISFNFTSSKSDGLLLWLGTAADEDQDYFAVGLNNGHLKVAINLGDRISVPFTYRETSLCCDKWHFVSVIQKRTVFQVYINEERVLFEDIDPFERYVALNYGGICFFGGFELHRDIASVTGGLFTQGLVGRIKDVILFQDPKKVQFLQSSEGYNIYSGDTV</sequence>
<dbReference type="SMART" id="SM00181">
    <property type="entry name" value="EGF"/>
    <property type="match status" value="44"/>
</dbReference>
<feature type="disulfide bond" evidence="18">
    <location>
        <begin position="259"/>
        <end position="268"/>
    </location>
</feature>
<keyword evidence="12" id="KW-0221">Differentiation</keyword>
<feature type="disulfide bond" evidence="18">
    <location>
        <begin position="1532"/>
        <end position="1541"/>
    </location>
</feature>
<feature type="domain" description="EGF-like" evidence="21">
    <location>
        <begin position="1422"/>
        <end position="1458"/>
    </location>
</feature>
<dbReference type="PROSITE" id="PS00022">
    <property type="entry name" value="EGF_1"/>
    <property type="match status" value="39"/>
</dbReference>
<feature type="domain" description="EGF-like" evidence="21">
    <location>
        <begin position="747"/>
        <end position="783"/>
    </location>
</feature>
<feature type="domain" description="EGF-like" evidence="21">
    <location>
        <begin position="905"/>
        <end position="941"/>
    </location>
</feature>
<dbReference type="InterPro" id="IPR018097">
    <property type="entry name" value="EGF_Ca-bd_CS"/>
</dbReference>
<keyword evidence="11" id="KW-0677">Repeat</keyword>
<feature type="domain" description="Laminin G" evidence="20">
    <location>
        <begin position="2824"/>
        <end position="3014"/>
    </location>
</feature>
<evidence type="ECO:0000256" key="1">
    <source>
        <dbReference type="ARBA" id="ARBA00004247"/>
    </source>
</evidence>
<dbReference type="GO" id="GO:0030182">
    <property type="term" value="P:neuron differentiation"/>
    <property type="evidence" value="ECO:0007669"/>
    <property type="project" value="UniProtKB-ARBA"/>
</dbReference>
<feature type="domain" description="EGF-like" evidence="21">
    <location>
        <begin position="1294"/>
        <end position="1330"/>
    </location>
</feature>
<keyword evidence="15" id="KW-0472">Membrane</keyword>
<feature type="disulfide bond" evidence="18">
    <location>
        <begin position="197"/>
        <end position="214"/>
    </location>
</feature>
<organism evidence="22 23">
    <name type="scientific">Atractosteus spatula</name>
    <name type="common">Alligator gar</name>
    <name type="synonym">Lepisosteus spatula</name>
    <dbReference type="NCBI Taxonomy" id="7917"/>
    <lineage>
        <taxon>Eukaryota</taxon>
        <taxon>Metazoa</taxon>
        <taxon>Chordata</taxon>
        <taxon>Craniata</taxon>
        <taxon>Vertebrata</taxon>
        <taxon>Euteleostomi</taxon>
        <taxon>Actinopterygii</taxon>
        <taxon>Neopterygii</taxon>
        <taxon>Holostei</taxon>
        <taxon>Semionotiformes</taxon>
        <taxon>Lepisosteidae</taxon>
        <taxon>Atractosteus</taxon>
    </lineage>
</organism>
<feature type="domain" description="EGF-like" evidence="21">
    <location>
        <begin position="943"/>
        <end position="979"/>
    </location>
</feature>
<feature type="disulfide bond" evidence="18">
    <location>
        <begin position="1320"/>
        <end position="1329"/>
    </location>
</feature>
<feature type="disulfide bond" evidence="18">
    <location>
        <begin position="1241"/>
        <end position="1250"/>
    </location>
</feature>
<feature type="domain" description="EGF-like" evidence="21">
    <location>
        <begin position="1544"/>
        <end position="1586"/>
    </location>
</feature>
<keyword evidence="9" id="KW-0812">Transmembrane</keyword>
<dbReference type="SUPFAM" id="SSF57184">
    <property type="entry name" value="Growth factor receptor domain"/>
    <property type="match status" value="5"/>
</dbReference>
<dbReference type="Pfam" id="PF00008">
    <property type="entry name" value="EGF"/>
    <property type="match status" value="23"/>
</dbReference>
<dbReference type="InterPro" id="IPR051830">
    <property type="entry name" value="NOTCH_homolog"/>
</dbReference>
<keyword evidence="8" id="KW-0597">Phosphoprotein</keyword>
<dbReference type="GO" id="GO:0009967">
    <property type="term" value="P:positive regulation of signal transduction"/>
    <property type="evidence" value="ECO:0007669"/>
    <property type="project" value="UniProtKB-ARBA"/>
</dbReference>
<feature type="domain" description="EGF-like" evidence="21">
    <location>
        <begin position="557"/>
        <end position="593"/>
    </location>
</feature>
<evidence type="ECO:0000259" key="20">
    <source>
        <dbReference type="PROSITE" id="PS50025"/>
    </source>
</evidence>
<keyword evidence="4" id="KW-1003">Cell membrane</keyword>
<feature type="disulfide bond" evidence="18">
    <location>
        <begin position="659"/>
        <end position="668"/>
    </location>
</feature>
<dbReference type="PROSITE" id="PS50025">
    <property type="entry name" value="LAM_G_DOMAIN"/>
    <property type="match status" value="4"/>
</dbReference>
<dbReference type="FunFam" id="2.10.25.10:FF:000118">
    <property type="entry name" value="protein delta homolog 2"/>
    <property type="match status" value="1"/>
</dbReference>
<feature type="disulfide bond" evidence="18">
    <location>
        <begin position="813"/>
        <end position="822"/>
    </location>
</feature>
<keyword evidence="6" id="KW-0272">Extracellular matrix</keyword>
<evidence type="ECO:0000256" key="15">
    <source>
        <dbReference type="ARBA" id="ARBA00023136"/>
    </source>
</evidence>
<dbReference type="Gene3D" id="2.10.25.10">
    <property type="entry name" value="Laminin"/>
    <property type="match status" value="42"/>
</dbReference>
<evidence type="ECO:0000256" key="14">
    <source>
        <dbReference type="ARBA" id="ARBA00022989"/>
    </source>
</evidence>
<feature type="domain" description="Laminin G" evidence="20">
    <location>
        <begin position="3361"/>
        <end position="3547"/>
    </location>
</feature>
<feature type="domain" description="EGF-like" evidence="21">
    <location>
        <begin position="1137"/>
        <end position="1173"/>
    </location>
</feature>
<feature type="disulfide bond" evidence="18">
    <location>
        <begin position="1630"/>
        <end position="1640"/>
    </location>
</feature>
<dbReference type="FunFam" id="2.60.120.200:FF:000190">
    <property type="entry name" value="Protein eyes shut homolog"/>
    <property type="match status" value="1"/>
</dbReference>
<dbReference type="FunFam" id="2.10.25.10:FF:000122">
    <property type="entry name" value="Protein crumbs homolog 2"/>
    <property type="match status" value="1"/>
</dbReference>
<dbReference type="GO" id="GO:0051049">
    <property type="term" value="P:regulation of transport"/>
    <property type="evidence" value="ECO:0007669"/>
    <property type="project" value="UniProtKB-ARBA"/>
</dbReference>
<name>A0A8J7NZZ3_ATRSP</name>
<dbReference type="PRINTS" id="PR00010">
    <property type="entry name" value="EGFBLOOD"/>
</dbReference>
<dbReference type="CDD" id="cd00110">
    <property type="entry name" value="LamG"/>
    <property type="match status" value="4"/>
</dbReference>
<dbReference type="Pfam" id="PF12661">
    <property type="entry name" value="hEGF"/>
    <property type="match status" value="9"/>
</dbReference>
<dbReference type="FunFam" id="2.10.25.10:FF:000472">
    <property type="entry name" value="Uncharacterized protein, isoform A"/>
    <property type="match status" value="7"/>
</dbReference>
<dbReference type="PROSITE" id="PS01187">
    <property type="entry name" value="EGF_CA"/>
    <property type="match status" value="11"/>
</dbReference>
<keyword evidence="5" id="KW-0964">Secreted</keyword>
<evidence type="ECO:0000256" key="9">
    <source>
        <dbReference type="ARBA" id="ARBA00022692"/>
    </source>
</evidence>
<keyword evidence="3" id="KW-0217">Developmental protein</keyword>
<dbReference type="FunFam" id="2.10.25.10:FF:000004">
    <property type="entry name" value="Neurogenic locus notch 1"/>
    <property type="match status" value="1"/>
</dbReference>
<feature type="domain" description="EGF-like" evidence="21">
    <location>
        <begin position="425"/>
        <end position="468"/>
    </location>
</feature>
<dbReference type="PANTHER" id="PTHR24033">
    <property type="entry name" value="EGF-LIKE DOMAIN-CONTAINING PROTEIN"/>
    <property type="match status" value="1"/>
</dbReference>
<feature type="disulfide bond" evidence="18">
    <location>
        <begin position="2766"/>
        <end position="2775"/>
    </location>
</feature>
<feature type="disulfide bond" evidence="18">
    <location>
        <begin position="1125"/>
        <end position="1134"/>
    </location>
</feature>
<feature type="domain" description="EGF-like" evidence="21">
    <location>
        <begin position="1100"/>
        <end position="1135"/>
    </location>
</feature>
<evidence type="ECO:0000259" key="21">
    <source>
        <dbReference type="PROSITE" id="PS50026"/>
    </source>
</evidence>
<feature type="disulfide bond" evidence="18">
    <location>
        <begin position="621"/>
        <end position="630"/>
    </location>
</feature>
<feature type="disulfide bond" evidence="18">
    <location>
        <begin position="545"/>
        <end position="554"/>
    </location>
</feature>
<dbReference type="Pfam" id="PF02210">
    <property type="entry name" value="Laminin_G_2"/>
    <property type="match status" value="4"/>
</dbReference>
<dbReference type="GO" id="GO:0061326">
    <property type="term" value="P:renal tubule development"/>
    <property type="evidence" value="ECO:0007669"/>
    <property type="project" value="UniProtKB-ARBA"/>
</dbReference>
<feature type="domain" description="EGF-like" evidence="21">
    <location>
        <begin position="2740"/>
        <end position="2776"/>
    </location>
</feature>
<evidence type="ECO:0000256" key="4">
    <source>
        <dbReference type="ARBA" id="ARBA00022475"/>
    </source>
</evidence>
<dbReference type="PROSITE" id="PS00010">
    <property type="entry name" value="ASX_HYDROXYL"/>
    <property type="match status" value="25"/>
</dbReference>
<dbReference type="GO" id="GO:0003002">
    <property type="term" value="P:regionalization"/>
    <property type="evidence" value="ECO:0007669"/>
    <property type="project" value="UniProtKB-ARBA"/>
</dbReference>
<keyword evidence="10" id="KW-0732">Signal</keyword>
<gene>
    <name evidence="22" type="primary">Eys</name>
    <name evidence="22" type="ORF">GTO95_0002395</name>
</gene>
<evidence type="ECO:0000256" key="7">
    <source>
        <dbReference type="ARBA" id="ARBA00022536"/>
    </source>
</evidence>
<evidence type="ECO:0000256" key="2">
    <source>
        <dbReference type="ARBA" id="ARBA00004498"/>
    </source>
</evidence>
<feature type="disulfide bond" evidence="18">
    <location>
        <begin position="583"/>
        <end position="592"/>
    </location>
</feature>
<comment type="caution">
    <text evidence="22">The sequence shown here is derived from an EMBL/GenBank/DDBJ whole genome shotgun (WGS) entry which is preliminary data.</text>
</comment>
<dbReference type="FunFam" id="2.10.25.10:FF:000031">
    <property type="entry name" value="neurogenic locus notch homolog protein 3"/>
    <property type="match status" value="1"/>
</dbReference>
<evidence type="ECO:0000256" key="5">
    <source>
        <dbReference type="ARBA" id="ARBA00022525"/>
    </source>
</evidence>
<dbReference type="GO" id="GO:0080090">
    <property type="term" value="P:regulation of primary metabolic process"/>
    <property type="evidence" value="ECO:0007669"/>
    <property type="project" value="UniProtKB-ARBA"/>
</dbReference>
<dbReference type="FunFam" id="2.10.25.10:FF:000045">
    <property type="entry name" value="Slit guidance ligand 2"/>
    <property type="match status" value="1"/>
</dbReference>
<evidence type="ECO:0000256" key="3">
    <source>
        <dbReference type="ARBA" id="ARBA00022473"/>
    </source>
</evidence>
<feature type="disulfide bond" evidence="18">
    <location>
        <begin position="3346"/>
        <end position="3355"/>
    </location>
</feature>
<feature type="disulfide bond" evidence="18">
    <location>
        <begin position="735"/>
        <end position="744"/>
    </location>
</feature>
<dbReference type="GO" id="GO:0050877">
    <property type="term" value="P:nervous system process"/>
    <property type="evidence" value="ECO:0007669"/>
    <property type="project" value="UniProtKB-ARBA"/>
</dbReference>
<feature type="disulfide bond" evidence="18">
    <location>
        <begin position="1104"/>
        <end position="1114"/>
    </location>
</feature>
<dbReference type="GO" id="GO:0060255">
    <property type="term" value="P:regulation of macromolecule metabolic process"/>
    <property type="evidence" value="ECO:0007669"/>
    <property type="project" value="UniProtKB-ARBA"/>
</dbReference>
<feature type="domain" description="EGF-like" evidence="21">
    <location>
        <begin position="1626"/>
        <end position="1661"/>
    </location>
</feature>
<dbReference type="FunFam" id="2.60.120.200:FF:000183">
    <property type="entry name" value="Protein eyes shut homolog"/>
    <property type="match status" value="1"/>
</dbReference>
<dbReference type="InterPro" id="IPR049883">
    <property type="entry name" value="NOTCH1_EGF-like"/>
</dbReference>
<dbReference type="InterPro" id="IPR013320">
    <property type="entry name" value="ConA-like_dom_sf"/>
</dbReference>
<feature type="domain" description="EGF-like" evidence="21">
    <location>
        <begin position="3058"/>
        <end position="3094"/>
    </location>
</feature>
<feature type="disulfide bond" evidence="18">
    <location>
        <begin position="335"/>
        <end position="344"/>
    </location>
</feature>
<feature type="domain" description="EGF-like" evidence="21">
    <location>
        <begin position="470"/>
        <end position="506"/>
    </location>
</feature>
<dbReference type="GO" id="GO:0002064">
    <property type="term" value="P:epithelial cell development"/>
    <property type="evidence" value="ECO:0007669"/>
    <property type="project" value="UniProtKB-ARBA"/>
</dbReference>
<accession>A0A8J7NZZ3</accession>
<feature type="domain" description="EGF-like" evidence="21">
    <location>
        <begin position="825"/>
        <end position="863"/>
    </location>
</feature>
<keyword evidence="16 18" id="KW-1015">Disulfide bond</keyword>
<dbReference type="SUPFAM" id="SSF49899">
    <property type="entry name" value="Concanavalin A-like lectins/glucanases"/>
    <property type="match status" value="5"/>
</dbReference>
<feature type="domain" description="EGF-like" evidence="21">
    <location>
        <begin position="2495"/>
        <end position="2536"/>
    </location>
</feature>
<dbReference type="FunFam" id="2.10.25.10:FF:000123">
    <property type="entry name" value="Crumbs homolog 1 (Drosophila)"/>
    <property type="match status" value="1"/>
</dbReference>
<feature type="domain" description="EGF-like" evidence="21">
    <location>
        <begin position="184"/>
        <end position="226"/>
    </location>
</feature>
<feature type="disulfide bond" evidence="18">
    <location>
        <begin position="1222"/>
        <end position="1239"/>
    </location>
</feature>
<keyword evidence="17" id="KW-0325">Glycoprotein</keyword>
<dbReference type="FunFam" id="2.10.25.10:FF:000142">
    <property type="entry name" value="Crumbs cell polarity complex component 2"/>
    <property type="match status" value="1"/>
</dbReference>
<dbReference type="GO" id="GO:0048598">
    <property type="term" value="P:embryonic morphogenesis"/>
    <property type="evidence" value="ECO:0007669"/>
    <property type="project" value="UniProtKB-ARBA"/>
</dbReference>
<dbReference type="GO" id="GO:0051241">
    <property type="term" value="P:negative regulation of multicellular organismal process"/>
    <property type="evidence" value="ECO:0007669"/>
    <property type="project" value="UniProtKB-ARBA"/>
</dbReference>
<feature type="disulfide bond" evidence="18">
    <location>
        <begin position="3041"/>
        <end position="3050"/>
    </location>
</feature>
<dbReference type="GO" id="GO:0008593">
    <property type="term" value="P:regulation of Notch signaling pathway"/>
    <property type="evidence" value="ECO:0007669"/>
    <property type="project" value="UniProtKB-ARBA"/>
</dbReference>
<dbReference type="GO" id="GO:0016324">
    <property type="term" value="C:apical plasma membrane"/>
    <property type="evidence" value="ECO:0007669"/>
    <property type="project" value="UniProtKB-SubCell"/>
</dbReference>
<feature type="region of interest" description="Disordered" evidence="19">
    <location>
        <begin position="1825"/>
        <end position="1855"/>
    </location>
</feature>
<dbReference type="EMBL" id="JAAWVO010052652">
    <property type="protein sequence ID" value="MBN3320821.1"/>
    <property type="molecule type" value="Genomic_DNA"/>
</dbReference>
<dbReference type="FunFam" id="2.60.120.200:FF:000210">
    <property type="entry name" value="Protein eyes shut homolog"/>
    <property type="match status" value="1"/>
</dbReference>
<evidence type="ECO:0000256" key="18">
    <source>
        <dbReference type="PROSITE-ProRule" id="PRU00076"/>
    </source>
</evidence>
<feature type="domain" description="Laminin G" evidence="20">
    <location>
        <begin position="2555"/>
        <end position="2744"/>
    </location>
</feature>
<feature type="disulfide bond" evidence="18">
    <location>
        <begin position="1088"/>
        <end position="1097"/>
    </location>
</feature>
<feature type="disulfide bond" evidence="18">
    <location>
        <begin position="297"/>
        <end position="306"/>
    </location>
</feature>
<dbReference type="PROSITE" id="PS50026">
    <property type="entry name" value="EGF_3"/>
    <property type="match status" value="44"/>
</dbReference>
<feature type="disulfide bond" evidence="18">
    <location>
        <begin position="773"/>
        <end position="782"/>
    </location>
</feature>
<feature type="domain" description="EGF-like" evidence="21">
    <location>
        <begin position="1506"/>
        <end position="1542"/>
    </location>
</feature>
<feature type="disulfide bond" evidence="18">
    <location>
        <begin position="216"/>
        <end position="225"/>
    </location>
</feature>
<evidence type="ECO:0000256" key="17">
    <source>
        <dbReference type="ARBA" id="ARBA00023180"/>
    </source>
</evidence>
<dbReference type="GO" id="GO:0048871">
    <property type="term" value="P:multicellular organismal-level homeostasis"/>
    <property type="evidence" value="ECO:0007669"/>
    <property type="project" value="UniProtKB-ARBA"/>
</dbReference>
<feature type="domain" description="EGF-like" evidence="21">
    <location>
        <begin position="1056"/>
        <end position="1098"/>
    </location>
</feature>
<dbReference type="GO" id="GO:0048589">
    <property type="term" value="P:developmental growth"/>
    <property type="evidence" value="ECO:0007669"/>
    <property type="project" value="UniProtKB-ARBA"/>
</dbReference>
<feature type="disulfide bond" evidence="18">
    <location>
        <begin position="931"/>
        <end position="940"/>
    </location>
</feature>
<dbReference type="Gene3D" id="2.60.120.200">
    <property type="match status" value="5"/>
</dbReference>
<dbReference type="GO" id="GO:0051093">
    <property type="term" value="P:negative regulation of developmental process"/>
    <property type="evidence" value="ECO:0007669"/>
    <property type="project" value="UniProtKB-ARBA"/>
</dbReference>
<feature type="domain" description="EGF-like" evidence="21">
    <location>
        <begin position="785"/>
        <end position="823"/>
    </location>
</feature>
<feature type="domain" description="EGF-like" evidence="21">
    <location>
        <begin position="3318"/>
        <end position="3356"/>
    </location>
</feature>
<feature type="disulfide bond" evidence="18">
    <location>
        <begin position="1282"/>
        <end position="1291"/>
    </location>
</feature>
<reference evidence="22" key="1">
    <citation type="journal article" date="2021" name="Cell">
        <title>Tracing the genetic footprints of vertebrate landing in non-teleost ray-finned fishes.</title>
        <authorList>
            <person name="Bi X."/>
            <person name="Wang K."/>
            <person name="Yang L."/>
            <person name="Pan H."/>
            <person name="Jiang H."/>
            <person name="Wei Q."/>
            <person name="Fang M."/>
            <person name="Yu H."/>
            <person name="Zhu C."/>
            <person name="Cai Y."/>
            <person name="He Y."/>
            <person name="Gan X."/>
            <person name="Zeng H."/>
            <person name="Yu D."/>
            <person name="Zhu Y."/>
            <person name="Jiang H."/>
            <person name="Qiu Q."/>
            <person name="Yang H."/>
            <person name="Zhang Y.E."/>
            <person name="Wang W."/>
            <person name="Zhu M."/>
            <person name="He S."/>
            <person name="Zhang G."/>
        </authorList>
    </citation>
    <scope>NUCLEOTIDE SEQUENCE</scope>
    <source>
        <strain evidence="22">Allg_001</strain>
    </source>
</reference>
<feature type="domain" description="EGF-like" evidence="21">
    <location>
        <begin position="2777"/>
        <end position="2813"/>
    </location>
</feature>
<evidence type="ECO:0000256" key="12">
    <source>
        <dbReference type="ARBA" id="ARBA00022782"/>
    </source>
</evidence>
<dbReference type="GO" id="GO:0005911">
    <property type="term" value="C:cell-cell junction"/>
    <property type="evidence" value="ECO:0007669"/>
    <property type="project" value="UniProtKB-ARBA"/>
</dbReference>
<feature type="domain" description="EGF-like" evidence="21">
    <location>
        <begin position="709"/>
        <end position="745"/>
    </location>
</feature>
<feature type="domain" description="EGF-like" evidence="21">
    <location>
        <begin position="633"/>
        <end position="669"/>
    </location>
</feature>
<feature type="disulfide bond" evidence="18">
    <location>
        <begin position="3084"/>
        <end position="3093"/>
    </location>
</feature>
<feature type="disulfide bond" evidence="18">
    <location>
        <begin position="275"/>
        <end position="285"/>
    </location>
</feature>
<dbReference type="Proteomes" id="UP000736164">
    <property type="component" value="Unassembled WGS sequence"/>
</dbReference>
<feature type="disulfide bond" evidence="18">
    <location>
        <begin position="1576"/>
        <end position="1585"/>
    </location>
</feature>
<evidence type="ECO:0000256" key="8">
    <source>
        <dbReference type="ARBA" id="ARBA00022553"/>
    </source>
</evidence>
<proteinExistence type="predicted"/>
<feature type="compositionally biased region" description="Basic and acidic residues" evidence="19">
    <location>
        <begin position="1830"/>
        <end position="1839"/>
    </location>
</feature>
<keyword evidence="14" id="KW-1133">Transmembrane helix</keyword>
<protein>
    <submittedName>
        <fullName evidence="22">EYS protein</fullName>
    </submittedName>
</protein>
<evidence type="ECO:0000313" key="22">
    <source>
        <dbReference type="EMBL" id="MBN3320821.1"/>
    </source>
</evidence>
<dbReference type="SMART" id="SM00282">
    <property type="entry name" value="LamG"/>
    <property type="match status" value="4"/>
</dbReference>
<feature type="disulfide bond" evidence="18">
    <location>
        <begin position="458"/>
        <end position="467"/>
    </location>
</feature>
<feature type="disulfide bond" evidence="18">
    <location>
        <begin position="834"/>
        <end position="851"/>
    </location>
</feature>
<feature type="disulfide bond" evidence="18">
    <location>
        <begin position="969"/>
        <end position="978"/>
    </location>
</feature>
<feature type="domain" description="EGF-like" evidence="21">
    <location>
        <begin position="981"/>
        <end position="1017"/>
    </location>
</feature>
<feature type="disulfide bond" evidence="18">
    <location>
        <begin position="373"/>
        <end position="382"/>
    </location>
</feature>
<feature type="domain" description="EGF-like" evidence="21">
    <location>
        <begin position="521"/>
        <end position="555"/>
    </location>
</feature>
<dbReference type="GO" id="GO:0045597">
    <property type="term" value="P:positive regulation of cell differentiation"/>
    <property type="evidence" value="ECO:0007669"/>
    <property type="project" value="UniProtKB-ARBA"/>
</dbReference>
<feature type="disulfide bond" evidence="18">
    <location>
        <begin position="413"/>
        <end position="422"/>
    </location>
</feature>
<keyword evidence="7 18" id="KW-0245">EGF-like domain</keyword>
<dbReference type="InterPro" id="IPR001881">
    <property type="entry name" value="EGF-like_Ca-bd_dom"/>
</dbReference>
<evidence type="ECO:0000256" key="19">
    <source>
        <dbReference type="SAM" id="MobiDB-lite"/>
    </source>
</evidence>
<feature type="domain" description="EGF-like" evidence="21">
    <location>
        <begin position="271"/>
        <end position="307"/>
    </location>
</feature>
<comment type="caution">
    <text evidence="18">Lacks conserved residue(s) required for the propagation of feature annotation.</text>
</comment>
<feature type="disulfide bond" evidence="18">
    <location>
        <begin position="3307"/>
        <end position="3316"/>
    </location>
</feature>
<evidence type="ECO:0000256" key="10">
    <source>
        <dbReference type="ARBA" id="ARBA00022729"/>
    </source>
</evidence>
<feature type="domain" description="EGF-like" evidence="21">
    <location>
        <begin position="1175"/>
        <end position="1211"/>
    </location>
</feature>
<dbReference type="InterPro" id="IPR000152">
    <property type="entry name" value="EGF-type_Asp/Asn_hydroxyl_site"/>
</dbReference>
<dbReference type="GO" id="GO:0005509">
    <property type="term" value="F:calcium ion binding"/>
    <property type="evidence" value="ECO:0007669"/>
    <property type="project" value="InterPro"/>
</dbReference>
<feature type="domain" description="EGF-like" evidence="21">
    <location>
        <begin position="1332"/>
        <end position="1368"/>
    </location>
</feature>
<feature type="domain" description="EGF-like" evidence="21">
    <location>
        <begin position="227"/>
        <end position="269"/>
    </location>
</feature>
<feature type="domain" description="EGF-like" evidence="21">
    <location>
        <begin position="1460"/>
        <end position="1504"/>
    </location>
</feature>
<dbReference type="GO" id="GO:0009792">
    <property type="term" value="P:embryo development ending in birth or egg hatching"/>
    <property type="evidence" value="ECO:0007669"/>
    <property type="project" value="UniProtKB-ARBA"/>
</dbReference>
<dbReference type="Pfam" id="PF07645">
    <property type="entry name" value="EGF_CA"/>
    <property type="match status" value="2"/>
</dbReference>
<feature type="disulfide bond" evidence="18">
    <location>
        <begin position="1045"/>
        <end position="1054"/>
    </location>
</feature>